<evidence type="ECO:0000313" key="5">
    <source>
        <dbReference type="EMBL" id="SFE84507.1"/>
    </source>
</evidence>
<dbReference type="InterPro" id="IPR050834">
    <property type="entry name" value="Glycosyltransf_2"/>
</dbReference>
<dbReference type="InterPro" id="IPR029044">
    <property type="entry name" value="Nucleotide-diphossugar_trans"/>
</dbReference>
<keyword evidence="3 5" id="KW-0808">Transferase</keyword>
<keyword evidence="6" id="KW-1185">Reference proteome</keyword>
<dbReference type="OrthoDB" id="6307329at2"/>
<proteinExistence type="inferred from homology"/>
<dbReference type="PANTHER" id="PTHR43685:SF5">
    <property type="entry name" value="GLYCOSYLTRANSFERASE EPSE-RELATED"/>
    <property type="match status" value="1"/>
</dbReference>
<comment type="similarity">
    <text evidence="1">Belongs to the glycosyltransferase 2 family.</text>
</comment>
<dbReference type="SUPFAM" id="SSF53448">
    <property type="entry name" value="Nucleotide-diphospho-sugar transferases"/>
    <property type="match status" value="1"/>
</dbReference>
<gene>
    <name evidence="5" type="ORF">SAMN04488541_100830</name>
</gene>
<dbReference type="CDD" id="cd00761">
    <property type="entry name" value="Glyco_tranf_GTA_type"/>
    <property type="match status" value="1"/>
</dbReference>
<feature type="domain" description="Glycosyltransferase 2-like" evidence="4">
    <location>
        <begin position="6"/>
        <end position="170"/>
    </location>
</feature>
<evidence type="ECO:0000256" key="1">
    <source>
        <dbReference type="ARBA" id="ARBA00006739"/>
    </source>
</evidence>
<dbReference type="InterPro" id="IPR001173">
    <property type="entry name" value="Glyco_trans_2-like"/>
</dbReference>
<dbReference type="PANTHER" id="PTHR43685">
    <property type="entry name" value="GLYCOSYLTRANSFERASE"/>
    <property type="match status" value="1"/>
</dbReference>
<evidence type="ECO:0000313" key="6">
    <source>
        <dbReference type="Proteomes" id="UP000199513"/>
    </source>
</evidence>
<keyword evidence="2" id="KW-0328">Glycosyltransferase</keyword>
<dbReference type="RefSeq" id="WP_091541756.1">
    <property type="nucleotide sequence ID" value="NZ_FONY01000008.1"/>
</dbReference>
<dbReference type="Gene3D" id="3.90.550.10">
    <property type="entry name" value="Spore Coat Polysaccharide Biosynthesis Protein SpsA, Chain A"/>
    <property type="match status" value="1"/>
</dbReference>
<accession>A0A1I2DVM7</accession>
<dbReference type="AlphaFoldDB" id="A0A1I2DVM7"/>
<evidence type="ECO:0000259" key="4">
    <source>
        <dbReference type="Pfam" id="PF00535"/>
    </source>
</evidence>
<dbReference type="STRING" id="1003.SAMN04488541_100830"/>
<dbReference type="GO" id="GO:0016757">
    <property type="term" value="F:glycosyltransferase activity"/>
    <property type="evidence" value="ECO:0007669"/>
    <property type="project" value="UniProtKB-KW"/>
</dbReference>
<organism evidence="5 6">
    <name type="scientific">Thermoflexibacter ruber</name>
    <dbReference type="NCBI Taxonomy" id="1003"/>
    <lineage>
        <taxon>Bacteria</taxon>
        <taxon>Pseudomonadati</taxon>
        <taxon>Bacteroidota</taxon>
        <taxon>Cytophagia</taxon>
        <taxon>Cytophagales</taxon>
        <taxon>Thermoflexibacteraceae</taxon>
        <taxon>Thermoflexibacter</taxon>
    </lineage>
</organism>
<protein>
    <submittedName>
        <fullName evidence="5">Glycosyl transferase family 2</fullName>
    </submittedName>
</protein>
<evidence type="ECO:0000256" key="3">
    <source>
        <dbReference type="ARBA" id="ARBA00022679"/>
    </source>
</evidence>
<dbReference type="Pfam" id="PF00535">
    <property type="entry name" value="Glycos_transf_2"/>
    <property type="match status" value="1"/>
</dbReference>
<dbReference type="Proteomes" id="UP000199513">
    <property type="component" value="Unassembled WGS sequence"/>
</dbReference>
<name>A0A1I2DVM7_9BACT</name>
<reference evidence="5 6" key="1">
    <citation type="submission" date="2016-10" db="EMBL/GenBank/DDBJ databases">
        <authorList>
            <person name="de Groot N.N."/>
        </authorList>
    </citation>
    <scope>NUCLEOTIDE SEQUENCE [LARGE SCALE GENOMIC DNA]</scope>
    <source>
        <strain>GEY</strain>
        <strain evidence="6">DSM 9560</strain>
    </source>
</reference>
<dbReference type="EMBL" id="FONY01000008">
    <property type="protein sequence ID" value="SFE84507.1"/>
    <property type="molecule type" value="Genomic_DNA"/>
</dbReference>
<evidence type="ECO:0000256" key="2">
    <source>
        <dbReference type="ARBA" id="ARBA00022676"/>
    </source>
</evidence>
<sequence>MSDLVSIVMSAYNAEKYLAEAIESVLAQTYPHFEFVIINDGSKDRTLEIIKQYQAKDERIIIDDHENMGMANSCNRILPTLKGKFVARIDADDVMMPERIEKQVKFLQENPEVDMTSCYCHLINAKGKKVGVQHLMGFKSIEESKQAVEKGIIAICAHTGFMCRKEALEGVGGYRNRWPSDDTDLFNRMIEKGYVLVGIPEYLMKYRVHSQSIMASTDMKRALASEWVSSSIYRRRKGLPEQSFEEFMQTVQQEGFFKNLYRKRKHYGYAFYRNAGINYSLKDYPKFFIQSLLAVLLIPGFVFKKVLFQLKNK</sequence>